<evidence type="ECO:0000313" key="2">
    <source>
        <dbReference type="Proteomes" id="UP000053447"/>
    </source>
</evidence>
<dbReference type="RefSeq" id="XP_018229407.1">
    <property type="nucleotide sequence ID" value="XM_018374455.1"/>
</dbReference>
<keyword evidence="2" id="KW-1185">Reference proteome</keyword>
<proteinExistence type="predicted"/>
<sequence length="73" mass="8879">MKYFFCMIFSEDFLCLSFMSSKTVATFLKNKKCENLKKLGVKTYSYLSVLRKTFVFIYFHYCELEILPRIKRF</sequence>
<organism evidence="1 2">
    <name type="scientific">Pneumocystis jirovecii (strain RU7)</name>
    <name type="common">Human pneumocystis pneumonia agent</name>
    <dbReference type="NCBI Taxonomy" id="1408657"/>
    <lineage>
        <taxon>Eukaryota</taxon>
        <taxon>Fungi</taxon>
        <taxon>Dikarya</taxon>
        <taxon>Ascomycota</taxon>
        <taxon>Taphrinomycotina</taxon>
        <taxon>Pneumocystomycetes</taxon>
        <taxon>Pneumocystaceae</taxon>
        <taxon>Pneumocystis</taxon>
    </lineage>
</organism>
<name>A0A0W4ZMH4_PNEJ7</name>
<comment type="caution">
    <text evidence="1">The sequence shown here is derived from an EMBL/GenBank/DDBJ whole genome shotgun (WGS) entry which is preliminary data.</text>
</comment>
<dbReference type="Proteomes" id="UP000053447">
    <property type="component" value="Unassembled WGS sequence"/>
</dbReference>
<dbReference type="VEuPathDB" id="FungiDB:T551_02192"/>
<reference evidence="2" key="1">
    <citation type="journal article" date="2016" name="Nat. Commun.">
        <title>Genome analysis of three Pneumocystis species reveals adaptation mechanisms to life exclusively in mammalian hosts.</title>
        <authorList>
            <person name="Ma L."/>
            <person name="Chen Z."/>
            <person name="Huang D.W."/>
            <person name="Kutty G."/>
            <person name="Ishihara M."/>
            <person name="Wang H."/>
            <person name="Abouelleil A."/>
            <person name="Bishop L."/>
            <person name="Davey E."/>
            <person name="Deng R."/>
            <person name="Deng X."/>
            <person name="Fan L."/>
            <person name="Fantoni G."/>
            <person name="Fitzgerald M."/>
            <person name="Gogineni E."/>
            <person name="Goldberg J.M."/>
            <person name="Handley G."/>
            <person name="Hu X."/>
            <person name="Huber C."/>
            <person name="Jiao X."/>
            <person name="Jones K."/>
            <person name="Levin J.Z."/>
            <person name="Liu Y."/>
            <person name="Macdonald P."/>
            <person name="Melnikov A."/>
            <person name="Raley C."/>
            <person name="Sassi M."/>
            <person name="Sherman B.T."/>
            <person name="Song X."/>
            <person name="Sykes S."/>
            <person name="Tran B."/>
            <person name="Walsh L."/>
            <person name="Xia Y."/>
            <person name="Yang J."/>
            <person name="Young S."/>
            <person name="Zeng Q."/>
            <person name="Zheng X."/>
            <person name="Stephens R."/>
            <person name="Nusbaum C."/>
            <person name="Birren B.W."/>
            <person name="Azadi P."/>
            <person name="Lempicki R.A."/>
            <person name="Cuomo C.A."/>
            <person name="Kovacs J.A."/>
        </authorList>
    </citation>
    <scope>NUCLEOTIDE SEQUENCE [LARGE SCALE GENOMIC DNA]</scope>
    <source>
        <strain evidence="2">RU7</strain>
    </source>
</reference>
<gene>
    <name evidence="1" type="ORF">T551_02192</name>
</gene>
<dbReference type="EMBL" id="LFWA01000009">
    <property type="protein sequence ID" value="KTW29576.1"/>
    <property type="molecule type" value="Genomic_DNA"/>
</dbReference>
<accession>A0A0W4ZMH4</accession>
<protein>
    <submittedName>
        <fullName evidence="1">Uncharacterized protein</fullName>
    </submittedName>
</protein>
<dbReference type="AlphaFoldDB" id="A0A0W4ZMH4"/>
<dbReference type="GeneID" id="28940710"/>
<evidence type="ECO:0000313" key="1">
    <source>
        <dbReference type="EMBL" id="KTW29576.1"/>
    </source>
</evidence>